<dbReference type="PROSITE" id="PS51257">
    <property type="entry name" value="PROKAR_LIPOPROTEIN"/>
    <property type="match status" value="1"/>
</dbReference>
<sequence>MKRFFLLLTPIFLTACWVQSESSAEEKLLLATTTSTYDSGLLDELMPEFKERYDVDVDIISVGSGEALMMGANGEADALLTHAPADEEELEKQGDILNRQRVMYNDFIIAGPDSDPSDLGGQPVQDAFQSICNDGDTPFFSRGDDSGTHKRELELWADSSLEPKGSNYQETGQGMGDTLRIAAEKEGYTLTDRGTYLALEDSLNDLTIITEGDEELRNIYHVMQVNPEASKQINAQAAEDFVAFMTSEDTQSIIEDYGESEWGEPLFSPDAEEG</sequence>
<dbReference type="InterPro" id="IPR024370">
    <property type="entry name" value="PBP_domain"/>
</dbReference>
<dbReference type="EMBL" id="FOGV01000007">
    <property type="protein sequence ID" value="SER85251.1"/>
    <property type="molecule type" value="Genomic_DNA"/>
</dbReference>
<proteinExistence type="predicted"/>
<name>A0A1H9SJV9_9BACI</name>
<evidence type="ECO:0000313" key="2">
    <source>
        <dbReference type="EMBL" id="SER85251.1"/>
    </source>
</evidence>
<gene>
    <name evidence="2" type="ORF">SAMN05444126_10737</name>
</gene>
<dbReference type="PANTHER" id="PTHR37945">
    <property type="entry name" value="EXTRACELLULAR TUNGSTATE BINDING PROTEIN"/>
    <property type="match status" value="1"/>
</dbReference>
<dbReference type="RefSeq" id="WP_245729765.1">
    <property type="nucleotide sequence ID" value="NZ_FOGV01000007.1"/>
</dbReference>
<reference evidence="3" key="1">
    <citation type="submission" date="2016-10" db="EMBL/GenBank/DDBJ databases">
        <authorList>
            <person name="de Groot N.N."/>
        </authorList>
    </citation>
    <scope>NUCLEOTIDE SEQUENCE [LARGE SCALE GENOMIC DNA]</scope>
    <source>
        <strain evidence="3">10nlg</strain>
    </source>
</reference>
<dbReference type="SUPFAM" id="SSF53850">
    <property type="entry name" value="Periplasmic binding protein-like II"/>
    <property type="match status" value="1"/>
</dbReference>
<comment type="caution">
    <text evidence="2">The sequence shown here is derived from an EMBL/GenBank/DDBJ whole genome shotgun (WGS) entry which is preliminary data.</text>
</comment>
<protein>
    <submittedName>
        <fullName evidence="2">Tungstate transport system substrate-binding protein</fullName>
    </submittedName>
</protein>
<dbReference type="InterPro" id="IPR052738">
    <property type="entry name" value="ABC-Tungstate_binding"/>
</dbReference>
<evidence type="ECO:0000259" key="1">
    <source>
        <dbReference type="Pfam" id="PF12849"/>
    </source>
</evidence>
<organism evidence="2 3">
    <name type="scientific">Salisediminibacterium halotolerans</name>
    <dbReference type="NCBI Taxonomy" id="517425"/>
    <lineage>
        <taxon>Bacteria</taxon>
        <taxon>Bacillati</taxon>
        <taxon>Bacillota</taxon>
        <taxon>Bacilli</taxon>
        <taxon>Bacillales</taxon>
        <taxon>Bacillaceae</taxon>
        <taxon>Salisediminibacterium</taxon>
    </lineage>
</organism>
<dbReference type="AlphaFoldDB" id="A0A1H9SJV9"/>
<keyword evidence="3" id="KW-1185">Reference proteome</keyword>
<dbReference type="Pfam" id="PF12849">
    <property type="entry name" value="PBP_like_2"/>
    <property type="match status" value="1"/>
</dbReference>
<feature type="domain" description="PBP" evidence="1">
    <location>
        <begin position="23"/>
        <end position="248"/>
    </location>
</feature>
<dbReference type="STRING" id="1464123.SAMN05444126_10737"/>
<evidence type="ECO:0000313" key="3">
    <source>
        <dbReference type="Proteomes" id="UP000199318"/>
    </source>
</evidence>
<dbReference type="Proteomes" id="UP000199318">
    <property type="component" value="Unassembled WGS sequence"/>
</dbReference>
<accession>A0A1H9SJV9</accession>
<dbReference type="Gene3D" id="3.40.190.10">
    <property type="entry name" value="Periplasmic binding protein-like II"/>
    <property type="match status" value="2"/>
</dbReference>
<dbReference type="PANTHER" id="PTHR37945:SF1">
    <property type="entry name" value="EXTRACELLULAR TUNGSTATE BINDING PROTEIN"/>
    <property type="match status" value="1"/>
</dbReference>